<evidence type="ECO:0000256" key="1">
    <source>
        <dbReference type="ARBA" id="ARBA00022741"/>
    </source>
</evidence>
<name>A0A3L8RMM2_STRRN</name>
<protein>
    <submittedName>
        <fullName evidence="4">ATP-binding protein</fullName>
    </submittedName>
</protein>
<dbReference type="Gene3D" id="3.80.10.10">
    <property type="entry name" value="Ribonuclease Inhibitor"/>
    <property type="match status" value="1"/>
</dbReference>
<accession>A0A3L8RMM2</accession>
<keyword evidence="1" id="KW-0547">Nucleotide-binding</keyword>
<reference evidence="4 5" key="1">
    <citation type="journal article" date="2018" name="J. Biol. Chem.">
        <title>Discovery of the actinoplanic acid pathway in Streptomyces rapamycinicus reveals a genetically conserved synergism with rapamycin.</title>
        <authorList>
            <person name="Mrak P."/>
            <person name="Krastel P."/>
            <person name="Pivk Lukancic P."/>
            <person name="Tao J."/>
            <person name="Pistorius D."/>
            <person name="Moore C.M."/>
        </authorList>
    </citation>
    <scope>NUCLEOTIDE SEQUENCE [LARGE SCALE GENOMIC DNA]</scope>
    <source>
        <strain evidence="4 5">NRRL 5491</strain>
    </source>
</reference>
<gene>
    <name evidence="4" type="ORF">D3C57_120870</name>
</gene>
<dbReference type="PANTHER" id="PTHR46844:SF1">
    <property type="entry name" value="SLR5058 PROTEIN"/>
    <property type="match status" value="1"/>
</dbReference>
<dbReference type="InterPro" id="IPR054547">
    <property type="entry name" value="NNH1"/>
</dbReference>
<dbReference type="PANTHER" id="PTHR46844">
    <property type="entry name" value="SLR5058 PROTEIN"/>
    <property type="match status" value="1"/>
</dbReference>
<dbReference type="EMBL" id="QYCY01000001">
    <property type="protein sequence ID" value="RLV80877.1"/>
    <property type="molecule type" value="Genomic_DNA"/>
</dbReference>
<dbReference type="PROSITE" id="PS50837">
    <property type="entry name" value="NACHT"/>
    <property type="match status" value="1"/>
</dbReference>
<dbReference type="InterPro" id="IPR032675">
    <property type="entry name" value="LRR_dom_sf"/>
</dbReference>
<feature type="domain" description="NACHT" evidence="3">
    <location>
        <begin position="320"/>
        <end position="659"/>
    </location>
</feature>
<evidence type="ECO:0000259" key="3">
    <source>
        <dbReference type="PROSITE" id="PS50837"/>
    </source>
</evidence>
<keyword evidence="2 4" id="KW-0067">ATP-binding</keyword>
<comment type="caution">
    <text evidence="4">The sequence shown here is derived from an EMBL/GenBank/DDBJ whole genome shotgun (WGS) entry which is preliminary data.</text>
</comment>
<evidence type="ECO:0000313" key="5">
    <source>
        <dbReference type="Proteomes" id="UP000281594"/>
    </source>
</evidence>
<dbReference type="SUPFAM" id="SSF52047">
    <property type="entry name" value="RNI-like"/>
    <property type="match status" value="1"/>
</dbReference>
<proteinExistence type="predicted"/>
<sequence length="1057" mass="115945">MSPSQGLSDVRFGTKGLTPLYAVGGPPRPGGHDYRGEWDVDPATIGARLASSVVTPLIKRLFVKEGPGAGLVNQPVRISSLISFRGEKRTLTEKDLTKLAAELVAQATRHAGPGERPCPADEDELVAEKLATTLYALGDLDMNDVQAVQLGHRGLAHELTHATRTRGRDTLHLSQGGEALHERLLDTACLHILHFFTQRSTFVARSLVEQSGQLSDLITKIDILIERIPSQSAQDAGFERRYAEYMIGKHSTLTIVGIDLSLAEATWPLDAAYLSLEAVPSDEQRPLSAFGPLGDEAPAEPQHTALPAVLPADRALSGHQRVLLRGIAGSGKTTLVQWLAVCTARQESLRGLEQLIGRVPFVLPLRTIARQESLPSPASFLASVHNPLDGAQPPGWADRVLTAGRGLLLIDGIDEIPERDRERTRAWLADLLIAYPDNLWLVTSRPSAVAEDWLGAQDFAEFTLSPMSREDMAAFIERWHEAARQTCRTEEERTTLNAYESALHTAVRTKQDLSRLATNPLMCGLICALHRARRGYLPPGRKALYDAALSMLLTRRDTERHIYAPGDVQLDEEPQIQLLQRLAYYLIRNGEAELDRDRAEHLIEEALPSVPAARDLGDAPAILRHLLLRSGLLREPSVSAVDFVHRTFQDYLGAKAAVEAWDVGLLIRNAHDAQWEDVIRMAVAHGRPRERAELLRKLLEVARHENSAESALRLFLLAMACLEHAPDLDPAIRDEVTRNAMEFVPPMTIPRARELATVGPLVLGLLPGPEGLTDEVAECCVVTASRIPVDAAIPYLARFADHPAVGVRAQLASSWGRYDTERYFHEVILRLDRDDLYFVAETMEHLRLLLDTGPRPWLILRGDFTADEIRDSLDGEEVTRLRLNGNEVMSDLGTALGHLTNLETLYLTGCFAARDLSPLGELPLHTLVYEPPGPAGRTFFPKGLGELTALDRLKIVIDQTGVHPRHFPPRITWLDLSARAESLDATWLAMAFPRLRHLNVALLHGADSPLDLSPLAALPDLETVTINVEVSGAAALPGVTVTASSAFARPSAGAGSP</sequence>
<dbReference type="Pfam" id="PF05729">
    <property type="entry name" value="NACHT"/>
    <property type="match status" value="1"/>
</dbReference>
<dbReference type="Pfam" id="PF22733">
    <property type="entry name" value="NNH1"/>
    <property type="match status" value="1"/>
</dbReference>
<dbReference type="AlphaFoldDB" id="A0A3L8RMM2"/>
<dbReference type="InterPro" id="IPR007111">
    <property type="entry name" value="NACHT_NTPase"/>
</dbReference>
<evidence type="ECO:0000256" key="2">
    <source>
        <dbReference type="ARBA" id="ARBA00022840"/>
    </source>
</evidence>
<dbReference type="SUPFAM" id="SSF52540">
    <property type="entry name" value="P-loop containing nucleoside triphosphate hydrolases"/>
    <property type="match status" value="1"/>
</dbReference>
<evidence type="ECO:0000313" key="4">
    <source>
        <dbReference type="EMBL" id="RLV80877.1"/>
    </source>
</evidence>
<dbReference type="InterPro" id="IPR027417">
    <property type="entry name" value="P-loop_NTPase"/>
</dbReference>
<dbReference type="Gene3D" id="3.40.50.300">
    <property type="entry name" value="P-loop containing nucleotide triphosphate hydrolases"/>
    <property type="match status" value="1"/>
</dbReference>
<dbReference type="Proteomes" id="UP000281594">
    <property type="component" value="Unassembled WGS sequence"/>
</dbReference>
<dbReference type="GO" id="GO:0005524">
    <property type="term" value="F:ATP binding"/>
    <property type="evidence" value="ECO:0007669"/>
    <property type="project" value="UniProtKB-KW"/>
</dbReference>
<dbReference type="STRING" id="1343740.M271_22675"/>
<organism evidence="4 5">
    <name type="scientific">Streptomyces rapamycinicus (strain ATCC 29253 / DSM 41530 / NRRL 5491 / AYB-994)</name>
    <name type="common">Streptomyces hygroscopicus (strain ATCC 29253)</name>
    <dbReference type="NCBI Taxonomy" id="1343740"/>
    <lineage>
        <taxon>Bacteria</taxon>
        <taxon>Bacillati</taxon>
        <taxon>Actinomycetota</taxon>
        <taxon>Actinomycetes</taxon>
        <taxon>Kitasatosporales</taxon>
        <taxon>Streptomycetaceae</taxon>
        <taxon>Streptomyces</taxon>
        <taxon>Streptomyces violaceusniger group</taxon>
    </lineage>
</organism>